<dbReference type="SUPFAM" id="SSF53335">
    <property type="entry name" value="S-adenosyl-L-methionine-dependent methyltransferases"/>
    <property type="match status" value="1"/>
</dbReference>
<protein>
    <recommendedName>
        <fullName evidence="1">Methyltransferase domain-containing protein</fullName>
    </recommendedName>
</protein>
<dbReference type="InterPro" id="IPR041698">
    <property type="entry name" value="Methyltransf_25"/>
</dbReference>
<dbReference type="CDD" id="cd02440">
    <property type="entry name" value="AdoMet_MTases"/>
    <property type="match status" value="1"/>
</dbReference>
<proteinExistence type="predicted"/>
<evidence type="ECO:0000313" key="3">
    <source>
        <dbReference type="Proteomes" id="UP001157439"/>
    </source>
</evidence>
<evidence type="ECO:0000259" key="1">
    <source>
        <dbReference type="Pfam" id="PF13649"/>
    </source>
</evidence>
<dbReference type="PANTHER" id="PTHR44068">
    <property type="entry name" value="ZGC:194242"/>
    <property type="match status" value="1"/>
</dbReference>
<gene>
    <name evidence="2" type="ORF">GCM10007894_09910</name>
</gene>
<dbReference type="Proteomes" id="UP001157439">
    <property type="component" value="Unassembled WGS sequence"/>
</dbReference>
<dbReference type="Gene3D" id="3.40.50.150">
    <property type="entry name" value="Vaccinia Virus protein VP39"/>
    <property type="match status" value="1"/>
</dbReference>
<feature type="domain" description="Methyltransferase" evidence="1">
    <location>
        <begin position="43"/>
        <end position="137"/>
    </location>
</feature>
<reference evidence="2 3" key="1">
    <citation type="journal article" date="2014" name="Int. J. Syst. Evol. Microbiol.">
        <title>Complete genome sequence of Corynebacterium casei LMG S-19264T (=DSM 44701T), isolated from a smear-ripened cheese.</title>
        <authorList>
            <consortium name="US DOE Joint Genome Institute (JGI-PGF)"/>
            <person name="Walter F."/>
            <person name="Albersmeier A."/>
            <person name="Kalinowski J."/>
            <person name="Ruckert C."/>
        </authorList>
    </citation>
    <scope>NUCLEOTIDE SEQUENCE [LARGE SCALE GENOMIC DNA]</scope>
    <source>
        <strain evidence="2 3">NBRC 112785</strain>
    </source>
</reference>
<dbReference type="EMBL" id="BSPO01000002">
    <property type="protein sequence ID" value="GLS83014.1"/>
    <property type="molecule type" value="Genomic_DNA"/>
</dbReference>
<sequence>MNDNDPYMNDFMKVFETLIRWGPGSADETLKALNMLPVEPSKIIEIGSGKGLATLELAAQTNAEITAVDNEPSAIEKLAELANEHGYAHQIKPVCASMTELPFDDDSADLIWSEGSAYIMGVANALTQWRRLLTSNGLMVFSDLVWLTDEPSDDVVAFWKNEYADMTSITTRLQQIEQAGYELVDHFTLSEQAWKNYYLPLDERVNALRPSMPNSQALADIATEVELYKSQLHQFGYQMFIIKKR</sequence>
<dbReference type="PANTHER" id="PTHR44068:SF11">
    <property type="entry name" value="GERANYL DIPHOSPHATE 2-C-METHYLTRANSFERASE"/>
    <property type="match status" value="1"/>
</dbReference>
<evidence type="ECO:0000313" key="2">
    <source>
        <dbReference type="EMBL" id="GLS83014.1"/>
    </source>
</evidence>
<dbReference type="InterPro" id="IPR050447">
    <property type="entry name" value="Erg6_SMT_methyltransf"/>
</dbReference>
<keyword evidence="3" id="KW-1185">Reference proteome</keyword>
<name>A0AA37WX42_9GAMM</name>
<dbReference type="Pfam" id="PF13649">
    <property type="entry name" value="Methyltransf_25"/>
    <property type="match status" value="1"/>
</dbReference>
<accession>A0AA37WX42</accession>
<dbReference type="AlphaFoldDB" id="A0AA37WX42"/>
<dbReference type="RefSeq" id="WP_095499955.1">
    <property type="nucleotide sequence ID" value="NZ_BSPO01000002.1"/>
</dbReference>
<dbReference type="InterPro" id="IPR029063">
    <property type="entry name" value="SAM-dependent_MTases_sf"/>
</dbReference>
<organism evidence="2 3">
    <name type="scientific">Paraferrimonas haliotis</name>
    <dbReference type="NCBI Taxonomy" id="2013866"/>
    <lineage>
        <taxon>Bacteria</taxon>
        <taxon>Pseudomonadati</taxon>
        <taxon>Pseudomonadota</taxon>
        <taxon>Gammaproteobacteria</taxon>
        <taxon>Alteromonadales</taxon>
        <taxon>Ferrimonadaceae</taxon>
        <taxon>Paraferrimonas</taxon>
    </lineage>
</organism>
<comment type="caution">
    <text evidence="2">The sequence shown here is derived from an EMBL/GenBank/DDBJ whole genome shotgun (WGS) entry which is preliminary data.</text>
</comment>